<proteinExistence type="inferred from homology"/>
<keyword evidence="3" id="KW-1185">Reference proteome</keyword>
<evidence type="ECO:0000313" key="2">
    <source>
        <dbReference type="EMBL" id="OFI33049.1"/>
    </source>
</evidence>
<reference evidence="2 3" key="1">
    <citation type="submission" date="2016-09" db="EMBL/GenBank/DDBJ databases">
        <title>Alteromonas lipolytica, a new species isolated from sea water.</title>
        <authorList>
            <person name="Wu Y.-H."/>
            <person name="Cheng H."/>
            <person name="Xu X.-W."/>
        </authorList>
    </citation>
    <scope>NUCLEOTIDE SEQUENCE [LARGE SCALE GENOMIC DNA]</scope>
    <source>
        <strain evidence="2 3">JW12</strain>
    </source>
</reference>
<evidence type="ECO:0000256" key="1">
    <source>
        <dbReference type="ARBA" id="ARBA00008007"/>
    </source>
</evidence>
<dbReference type="InterPro" id="IPR029057">
    <property type="entry name" value="PRTase-like"/>
</dbReference>
<evidence type="ECO:0008006" key="4">
    <source>
        <dbReference type="Google" id="ProtNLM"/>
    </source>
</evidence>
<dbReference type="EMBL" id="MJIC01000015">
    <property type="protein sequence ID" value="OFI33049.1"/>
    <property type="molecule type" value="Genomic_DNA"/>
</dbReference>
<evidence type="ECO:0000313" key="3">
    <source>
        <dbReference type="Proteomes" id="UP000176037"/>
    </source>
</evidence>
<accession>A0A1E8FAW6</accession>
<dbReference type="PANTHER" id="PTHR47505">
    <property type="entry name" value="DNA UTILIZATION PROTEIN YHGH"/>
    <property type="match status" value="1"/>
</dbReference>
<protein>
    <recommendedName>
        <fullName evidence="4">Phosphoribosyltransferase domain-containing protein</fullName>
    </recommendedName>
</protein>
<gene>
    <name evidence="2" type="ORF">BFC17_01895</name>
</gene>
<dbReference type="STRING" id="1856405.BFC17_01895"/>
<name>A0A1E8FAW6_9ALTE</name>
<dbReference type="PANTHER" id="PTHR47505:SF1">
    <property type="entry name" value="DNA UTILIZATION PROTEIN YHGH"/>
    <property type="match status" value="1"/>
</dbReference>
<organism evidence="2 3">
    <name type="scientific">Alteromonas lipolytica</name>
    <dbReference type="NCBI Taxonomy" id="1856405"/>
    <lineage>
        <taxon>Bacteria</taxon>
        <taxon>Pseudomonadati</taxon>
        <taxon>Pseudomonadota</taxon>
        <taxon>Gammaproteobacteria</taxon>
        <taxon>Alteromonadales</taxon>
        <taxon>Alteromonadaceae</taxon>
        <taxon>Alteromonas/Salinimonas group</taxon>
        <taxon>Alteromonas</taxon>
    </lineage>
</organism>
<dbReference type="OrthoDB" id="9793412at2"/>
<dbReference type="RefSeq" id="WP_070177426.1">
    <property type="nucleotide sequence ID" value="NZ_BMJR01000002.1"/>
</dbReference>
<dbReference type="InterPro" id="IPR000836">
    <property type="entry name" value="PRTase_dom"/>
</dbReference>
<dbReference type="Gene3D" id="3.40.50.2020">
    <property type="match status" value="1"/>
</dbReference>
<dbReference type="CDD" id="cd06223">
    <property type="entry name" value="PRTases_typeI"/>
    <property type="match status" value="1"/>
</dbReference>
<comment type="similarity">
    <text evidence="1">Belongs to the ComF/GntX family.</text>
</comment>
<dbReference type="InterPro" id="IPR051910">
    <property type="entry name" value="ComF/GntX_DNA_util-trans"/>
</dbReference>
<dbReference type="AlphaFoldDB" id="A0A1E8FAW6"/>
<comment type="caution">
    <text evidence="2">The sequence shown here is derived from an EMBL/GenBank/DDBJ whole genome shotgun (WGS) entry which is preliminary data.</text>
</comment>
<dbReference type="SUPFAM" id="SSF53271">
    <property type="entry name" value="PRTase-like"/>
    <property type="match status" value="1"/>
</dbReference>
<dbReference type="Proteomes" id="UP000176037">
    <property type="component" value="Unassembled WGS sequence"/>
</dbReference>
<sequence length="252" mass="28393">MSILKSPIKKCLESLSLATKYLPQGLCYLCQQPSAASVCPTCEQDCLFFNCAKAGHNLLNWPAIKQGLTPGKYQQLVALSYFQWPLDHLVRRFKYGHPKLASILVPWFLRYTQVTSQPLPDCLLPVPVSPWRYGQRQYHQTLLLAHALGKALNIEVSANWARRRGWQASQQSLGRQARLRNLKQAYQLNQAPLPRRVAIIDDVVTTGATIATLSKMLHKASPETEIVVWAMAITPVKPDPHILQAGYQFNLP</sequence>